<dbReference type="AlphaFoldDB" id="A0A3G2S2C9"/>
<feature type="region of interest" description="Disordered" evidence="1">
    <location>
        <begin position="36"/>
        <end position="64"/>
    </location>
</feature>
<feature type="region of interest" description="Disordered" evidence="1">
    <location>
        <begin position="180"/>
        <end position="229"/>
    </location>
</feature>
<feature type="compositionally biased region" description="Polar residues" evidence="1">
    <location>
        <begin position="45"/>
        <end position="64"/>
    </location>
</feature>
<feature type="region of interest" description="Disordered" evidence="1">
    <location>
        <begin position="272"/>
        <end position="330"/>
    </location>
</feature>
<feature type="compositionally biased region" description="Basic and acidic residues" evidence="1">
    <location>
        <begin position="189"/>
        <end position="198"/>
    </location>
</feature>
<reference evidence="2 3" key="1">
    <citation type="submission" date="2018-10" db="EMBL/GenBank/DDBJ databases">
        <title>Complete genome sequence of Malassezia restricta CBS 7877.</title>
        <authorList>
            <person name="Morand S.C."/>
            <person name="Bertignac M."/>
            <person name="Iltis A."/>
            <person name="Kolder I."/>
            <person name="Pirovano W."/>
            <person name="Jourdain R."/>
            <person name="Clavaud C."/>
        </authorList>
    </citation>
    <scope>NUCLEOTIDE SEQUENCE [LARGE SCALE GENOMIC DNA]</scope>
    <source>
        <strain evidence="2 3">CBS 7877</strain>
    </source>
</reference>
<feature type="compositionally biased region" description="Low complexity" evidence="1">
    <location>
        <begin position="401"/>
        <end position="420"/>
    </location>
</feature>
<evidence type="ECO:0000313" key="3">
    <source>
        <dbReference type="Proteomes" id="UP000269793"/>
    </source>
</evidence>
<accession>A0A3G2S2C9</accession>
<protein>
    <submittedName>
        <fullName evidence="2">Uncharacterized protein</fullName>
    </submittedName>
</protein>
<evidence type="ECO:0000313" key="2">
    <source>
        <dbReference type="EMBL" id="AYO42221.1"/>
    </source>
</evidence>
<feature type="region of interest" description="Disordered" evidence="1">
    <location>
        <begin position="587"/>
        <end position="622"/>
    </location>
</feature>
<proteinExistence type="predicted"/>
<keyword evidence="3" id="KW-1185">Reference proteome</keyword>
<feature type="region of interest" description="Disordered" evidence="1">
    <location>
        <begin position="701"/>
        <end position="720"/>
    </location>
</feature>
<feature type="compositionally biased region" description="Low complexity" evidence="1">
    <location>
        <begin position="303"/>
        <end position="314"/>
    </location>
</feature>
<feature type="region of interest" description="Disordered" evidence="1">
    <location>
        <begin position="84"/>
        <end position="126"/>
    </location>
</feature>
<gene>
    <name evidence="2" type="ORF">DNF11_1271</name>
</gene>
<feature type="compositionally biased region" description="Low complexity" evidence="1">
    <location>
        <begin position="593"/>
        <end position="619"/>
    </location>
</feature>
<feature type="compositionally biased region" description="Low complexity" evidence="1">
    <location>
        <begin position="100"/>
        <end position="113"/>
    </location>
</feature>
<dbReference type="STRING" id="425264.A0A3G2S2C9"/>
<name>A0A3G2S2C9_MALR7</name>
<dbReference type="Proteomes" id="UP000269793">
    <property type="component" value="Chromosome II"/>
</dbReference>
<dbReference type="VEuPathDB" id="FungiDB:DNF11_1271"/>
<feature type="compositionally biased region" description="Polar residues" evidence="1">
    <location>
        <begin position="214"/>
        <end position="224"/>
    </location>
</feature>
<feature type="region of interest" description="Disordered" evidence="1">
    <location>
        <begin position="243"/>
        <end position="262"/>
    </location>
</feature>
<organism evidence="2 3">
    <name type="scientific">Malassezia restricta (strain ATCC 96810 / NBRC 103918 / CBS 7877)</name>
    <name type="common">Seborrheic dermatitis infection agent</name>
    <dbReference type="NCBI Taxonomy" id="425264"/>
    <lineage>
        <taxon>Eukaryota</taxon>
        <taxon>Fungi</taxon>
        <taxon>Dikarya</taxon>
        <taxon>Basidiomycota</taxon>
        <taxon>Ustilaginomycotina</taxon>
        <taxon>Malasseziomycetes</taxon>
        <taxon>Malasseziales</taxon>
        <taxon>Malasseziaceae</taxon>
        <taxon>Malassezia</taxon>
    </lineage>
</organism>
<feature type="region of interest" description="Disordered" evidence="1">
    <location>
        <begin position="370"/>
        <end position="429"/>
    </location>
</feature>
<sequence length="720" mass="76823">MSDVEKAADPSISDYMSAVTQLDTSFVQEIHATQDLSAAEPHTAHSFSGVDSTNGVASAPASTLGSPTMLASPLTGFSNLHVAQPEARPRRSAARLKRNAAITRPRAASAASDSPRHVSRTSHASNVAVFSDNDAASTASEHAIDMTRDTASLLSSLEHVDQGSPVSRAASLRSTYASQPPTILSHLGGHAEHDEHRARLPGTSSAPHKGRSMPPSQRSVSSPMPSRRAHIADDRVAHSLVSLSSSPHTPERPLWSLPNDAQQDSAHNEHIGLSRSNSTASAYSDDPAGAESHKAEPPGPDVTPSNDAPTTSPTSAPPAPTDPWLQTPKSPLLQDTLRDMFDSFASALTDLGMDTNEPIRGLDDVSVSYHHAPYQGGSHGLPSHPSTLESMLPPDPPQPAVKPASTLTPTEPNTPLTRTPSTKSDVPPAPEHRLDVYGYNVWWPHAFDITSNLNYDSVSTSQRARLFGDAMTDLMTRPTHLDVWIQQVKSQRPNQADVLTRQVQQQQLEELEATLSPRPDDPKETPNELPLPSNIPYPLLAKAQSAAHADPGISLARVSPRKGASSSIMQSSTAFLMNQLERGRDLLTPNTAASPTPSRQRTPTTAAPPTSHTSPNASSVMNRSLSARTLGAASTSGSVPMGLGIVQRSASQAPPDPAFSAALTRVRDALPDIDDATARHYLTKSQGDDVRAINDYMAEHASRHDATQRRGIFSRATRTR</sequence>
<dbReference type="EMBL" id="CP033149">
    <property type="protein sequence ID" value="AYO42221.1"/>
    <property type="molecule type" value="Genomic_DNA"/>
</dbReference>
<evidence type="ECO:0000256" key="1">
    <source>
        <dbReference type="SAM" id="MobiDB-lite"/>
    </source>
</evidence>
<dbReference type="OrthoDB" id="2413468at2759"/>